<gene>
    <name evidence="2" type="ORF">CYMTET_7197</name>
</gene>
<evidence type="ECO:0000313" key="3">
    <source>
        <dbReference type="Proteomes" id="UP001190700"/>
    </source>
</evidence>
<keyword evidence="3" id="KW-1185">Reference proteome</keyword>
<name>A0AAE0LH87_9CHLO</name>
<dbReference type="AlphaFoldDB" id="A0AAE0LH87"/>
<organism evidence="2 3">
    <name type="scientific">Cymbomonas tetramitiformis</name>
    <dbReference type="NCBI Taxonomy" id="36881"/>
    <lineage>
        <taxon>Eukaryota</taxon>
        <taxon>Viridiplantae</taxon>
        <taxon>Chlorophyta</taxon>
        <taxon>Pyramimonadophyceae</taxon>
        <taxon>Pyramimonadales</taxon>
        <taxon>Pyramimonadaceae</taxon>
        <taxon>Cymbomonas</taxon>
    </lineage>
</organism>
<comment type="caution">
    <text evidence="2">The sequence shown here is derived from an EMBL/GenBank/DDBJ whole genome shotgun (WGS) entry which is preliminary data.</text>
</comment>
<proteinExistence type="predicted"/>
<dbReference type="PROSITE" id="PS51257">
    <property type="entry name" value="PROKAR_LIPOPROTEIN"/>
    <property type="match status" value="1"/>
</dbReference>
<reference evidence="2 3" key="1">
    <citation type="journal article" date="2015" name="Genome Biol. Evol.">
        <title>Comparative Genomics of a Bacterivorous Green Alga Reveals Evolutionary Causalities and Consequences of Phago-Mixotrophic Mode of Nutrition.</title>
        <authorList>
            <person name="Burns J.A."/>
            <person name="Paasch A."/>
            <person name="Narechania A."/>
            <person name="Kim E."/>
        </authorList>
    </citation>
    <scope>NUCLEOTIDE SEQUENCE [LARGE SCALE GENOMIC DNA]</scope>
    <source>
        <strain evidence="2 3">PLY_AMNH</strain>
    </source>
</reference>
<evidence type="ECO:0000313" key="2">
    <source>
        <dbReference type="EMBL" id="KAK3285183.1"/>
    </source>
</evidence>
<feature type="region of interest" description="Disordered" evidence="1">
    <location>
        <begin position="1"/>
        <end position="62"/>
    </location>
</feature>
<evidence type="ECO:0000256" key="1">
    <source>
        <dbReference type="SAM" id="MobiDB-lite"/>
    </source>
</evidence>
<accession>A0AAE0LH87</accession>
<protein>
    <submittedName>
        <fullName evidence="2">Uncharacterized protein</fullName>
    </submittedName>
</protein>
<dbReference type="Proteomes" id="UP001190700">
    <property type="component" value="Unassembled WGS sequence"/>
</dbReference>
<dbReference type="EMBL" id="LGRX02001934">
    <property type="protein sequence ID" value="KAK3285183.1"/>
    <property type="molecule type" value="Genomic_DNA"/>
</dbReference>
<feature type="compositionally biased region" description="Polar residues" evidence="1">
    <location>
        <begin position="21"/>
        <end position="37"/>
    </location>
</feature>
<sequence>MQTVQRSQQNGPAPRRAGNHANGSYGCQPTANWNPNVSFWRKSGNSSLAKASKEKSKDKKKKIKETLENISLIQLQQHQL</sequence>
<feature type="compositionally biased region" description="Polar residues" evidence="1">
    <location>
        <begin position="1"/>
        <end position="11"/>
    </location>
</feature>